<dbReference type="InterPro" id="IPR009707">
    <property type="entry name" value="GlpM/YdgC"/>
</dbReference>
<gene>
    <name evidence="2" type="ordered locus">WS0165</name>
</gene>
<dbReference type="HOGENOM" id="CLU_140962_0_0_7"/>
<dbReference type="STRING" id="273121.WS0165"/>
<sequence length="111" mass="12481">MLSSLGFKALLGALVVLIMALLARSKNYYIAGLIPLFPTFALMAHWIVGSERGVEELKKTVIFGAWAMIPYALYLFCVYWLIDYWRLEATLLGASLVWILAASILIYSYPT</sequence>
<evidence type="ECO:0000256" key="1">
    <source>
        <dbReference type="SAM" id="Phobius"/>
    </source>
</evidence>
<feature type="transmembrane region" description="Helical" evidence="1">
    <location>
        <begin position="6"/>
        <end position="23"/>
    </location>
</feature>
<dbReference type="RefSeq" id="WP_011138128.1">
    <property type="nucleotide sequence ID" value="NC_005090.1"/>
</dbReference>
<dbReference type="EMBL" id="BX571657">
    <property type="protein sequence ID" value="CAE09328.1"/>
    <property type="molecule type" value="Genomic_DNA"/>
</dbReference>
<reference evidence="2 3" key="1">
    <citation type="journal article" date="2003" name="Proc. Natl. Acad. Sci. U.S.A.">
        <title>Complete genome sequence and analysis of Wolinella succinogenes.</title>
        <authorList>
            <person name="Baar C."/>
            <person name="Eppinger M."/>
            <person name="Raddatz G."/>
            <person name="Simon JM."/>
            <person name="Lanz C."/>
            <person name="Klimmek O."/>
            <person name="Nandakumar R."/>
            <person name="Gross R."/>
            <person name="Rosinus A."/>
            <person name="Keller H."/>
            <person name="Jagtap P."/>
            <person name="Linke B."/>
            <person name="Meyer F."/>
            <person name="Lederer H."/>
            <person name="Schuster S.C."/>
        </authorList>
    </citation>
    <scope>NUCLEOTIDE SEQUENCE [LARGE SCALE GENOMIC DNA]</scope>
    <source>
        <strain evidence="3">ATCC 29543 / DSM 1740 / CCUG 13145 / JCM 31913 / LMG 7466 / NCTC 11488 / FDC 602W</strain>
    </source>
</reference>
<feature type="transmembrane region" description="Helical" evidence="1">
    <location>
        <begin position="89"/>
        <end position="109"/>
    </location>
</feature>
<keyword evidence="1" id="KW-1133">Transmembrane helix</keyword>
<feature type="transmembrane region" description="Helical" evidence="1">
    <location>
        <begin position="60"/>
        <end position="82"/>
    </location>
</feature>
<accession>Q7MAL5</accession>
<evidence type="ECO:0000313" key="2">
    <source>
        <dbReference type="EMBL" id="CAE09328.1"/>
    </source>
</evidence>
<dbReference type="eggNOG" id="COG3136">
    <property type="taxonomic scope" value="Bacteria"/>
</dbReference>
<dbReference type="Pfam" id="PF06942">
    <property type="entry name" value="GlpM"/>
    <property type="match status" value="1"/>
</dbReference>
<dbReference type="Proteomes" id="UP000000422">
    <property type="component" value="Chromosome"/>
</dbReference>
<dbReference type="KEGG" id="wsu:WS0165"/>
<keyword evidence="1" id="KW-0812">Transmembrane</keyword>
<keyword evidence="3" id="KW-1185">Reference proteome</keyword>
<dbReference type="AlphaFoldDB" id="Q7MAL5"/>
<evidence type="ECO:0000313" key="3">
    <source>
        <dbReference type="Proteomes" id="UP000000422"/>
    </source>
</evidence>
<protein>
    <submittedName>
        <fullName evidence="2">GLPM PROTEIN</fullName>
    </submittedName>
</protein>
<proteinExistence type="predicted"/>
<organism evidence="3">
    <name type="scientific">Wolinella succinogenes (strain ATCC 29543 / DSM 1740 / CCUG 13145 / JCM 31913 / LMG 7466 / NCTC 11488 / FDC 602W)</name>
    <name type="common">Vibrio succinogenes</name>
    <dbReference type="NCBI Taxonomy" id="273121"/>
    <lineage>
        <taxon>Bacteria</taxon>
        <taxon>Pseudomonadati</taxon>
        <taxon>Campylobacterota</taxon>
        <taxon>Epsilonproteobacteria</taxon>
        <taxon>Campylobacterales</taxon>
        <taxon>Helicobacteraceae</taxon>
        <taxon>Wolinella</taxon>
    </lineage>
</organism>
<feature type="transmembrane region" description="Helical" evidence="1">
    <location>
        <begin position="28"/>
        <end position="48"/>
    </location>
</feature>
<keyword evidence="1" id="KW-0472">Membrane</keyword>
<name>Q7MAL5_WOLSU</name>